<keyword evidence="1" id="KW-0732">Signal</keyword>
<evidence type="ECO:0000256" key="1">
    <source>
        <dbReference type="SAM" id="SignalP"/>
    </source>
</evidence>
<gene>
    <name evidence="2" type="ORF">RF679_08925</name>
</gene>
<dbReference type="SUPFAM" id="SSF110087">
    <property type="entry name" value="DR1885-like metal-binding protein"/>
    <property type="match status" value="1"/>
</dbReference>
<dbReference type="InterPro" id="IPR036182">
    <property type="entry name" value="PCuAC_sf"/>
</dbReference>
<evidence type="ECO:0000313" key="2">
    <source>
        <dbReference type="EMBL" id="WMW82383.1"/>
    </source>
</evidence>
<dbReference type="InterPro" id="IPR058248">
    <property type="entry name" value="Lxx211020-like"/>
</dbReference>
<reference evidence="2" key="1">
    <citation type="submission" date="2023-09" db="EMBL/GenBank/DDBJ databases">
        <title>Undibacterium sp. 20NA77.5 isolated from freshwater.</title>
        <authorList>
            <person name="Le V."/>
            <person name="Ko S.-R."/>
            <person name="Ahn C.-Y."/>
            <person name="Oh H.-M."/>
        </authorList>
    </citation>
    <scope>NUCLEOTIDE SEQUENCE</scope>
    <source>
        <strain evidence="2">20NA77.5</strain>
    </source>
</reference>
<protein>
    <submittedName>
        <fullName evidence="2">Copper chaperone PCu(A)C</fullName>
    </submittedName>
</protein>
<evidence type="ECO:0000313" key="3">
    <source>
        <dbReference type="Proteomes" id="UP001181355"/>
    </source>
</evidence>
<dbReference type="InterPro" id="IPR007410">
    <property type="entry name" value="LpqE-like"/>
</dbReference>
<proteinExistence type="predicted"/>
<dbReference type="Proteomes" id="UP001181355">
    <property type="component" value="Chromosome"/>
</dbReference>
<dbReference type="PANTHER" id="PTHR36302">
    <property type="entry name" value="BLR7088 PROTEIN"/>
    <property type="match status" value="1"/>
</dbReference>
<dbReference type="EMBL" id="CP133720">
    <property type="protein sequence ID" value="WMW82383.1"/>
    <property type="molecule type" value="Genomic_DNA"/>
</dbReference>
<sequence length="154" mass="16495">MKVAKLVSFGVLLGLLGGVGVSFAFAADPVVTVKNAWVRATVGPQKTTGAFLQIDCKTELTLVKVDSDVAAMVEMHEMKMDSGTMKMREVEQIACVPGKTTELAPGGFHIMLMNVHKPVKEGDHIALDLVFENKQKKKTTVKVDAVAKGLNAAK</sequence>
<feature type="signal peptide" evidence="1">
    <location>
        <begin position="1"/>
        <end position="26"/>
    </location>
</feature>
<dbReference type="Pfam" id="PF04314">
    <property type="entry name" value="PCuAC"/>
    <property type="match status" value="1"/>
</dbReference>
<keyword evidence="3" id="KW-1185">Reference proteome</keyword>
<dbReference type="RefSeq" id="WP_309483855.1">
    <property type="nucleotide sequence ID" value="NZ_CP133720.1"/>
</dbReference>
<dbReference type="Gene3D" id="2.60.40.1890">
    <property type="entry name" value="PCu(A)C copper chaperone"/>
    <property type="match status" value="1"/>
</dbReference>
<dbReference type="PANTHER" id="PTHR36302:SF1">
    <property type="entry name" value="COPPER CHAPERONE PCU(A)C"/>
    <property type="match status" value="1"/>
</dbReference>
<feature type="chain" id="PRO_5045151712" evidence="1">
    <location>
        <begin position="27"/>
        <end position="154"/>
    </location>
</feature>
<accession>A0ABY9RME8</accession>
<organism evidence="2 3">
    <name type="scientific">Undibacterium cyanobacteriorum</name>
    <dbReference type="NCBI Taxonomy" id="3073561"/>
    <lineage>
        <taxon>Bacteria</taxon>
        <taxon>Pseudomonadati</taxon>
        <taxon>Pseudomonadota</taxon>
        <taxon>Betaproteobacteria</taxon>
        <taxon>Burkholderiales</taxon>
        <taxon>Oxalobacteraceae</taxon>
        <taxon>Undibacterium</taxon>
    </lineage>
</organism>
<name>A0ABY9RME8_9BURK</name>